<dbReference type="Gene3D" id="3.40.50.2300">
    <property type="match status" value="1"/>
</dbReference>
<dbReference type="InterPro" id="IPR001867">
    <property type="entry name" value="OmpR/PhoB-type_DNA-bd"/>
</dbReference>
<evidence type="ECO:0000313" key="13">
    <source>
        <dbReference type="Proteomes" id="UP000613208"/>
    </source>
</evidence>
<evidence type="ECO:0000256" key="4">
    <source>
        <dbReference type="ARBA" id="ARBA00023015"/>
    </source>
</evidence>
<feature type="DNA-binding region" description="OmpR/PhoB-type" evidence="9">
    <location>
        <begin position="126"/>
        <end position="222"/>
    </location>
</feature>
<keyword evidence="5 9" id="KW-0238">DNA-binding</keyword>
<protein>
    <recommendedName>
        <fullName evidence="1">Stage 0 sporulation protein A homolog</fullName>
    </recommendedName>
</protein>
<proteinExistence type="predicted"/>
<dbReference type="Pfam" id="PF00072">
    <property type="entry name" value="Response_reg"/>
    <property type="match status" value="1"/>
</dbReference>
<reference evidence="12" key="1">
    <citation type="submission" date="2020-06" db="EMBL/GenBank/DDBJ databases">
        <title>Characterization of fructooligosaccharide metabolism and fructooligosaccharide-degrading enzymes in human commensal butyrate producers.</title>
        <authorList>
            <person name="Tanno H."/>
            <person name="Fujii T."/>
            <person name="Hirano K."/>
            <person name="Maeno S."/>
            <person name="Tonozuka T."/>
            <person name="Sakamoto M."/>
            <person name="Ohkuma M."/>
            <person name="Tochio T."/>
            <person name="Endo A."/>
        </authorList>
    </citation>
    <scope>NUCLEOTIDE SEQUENCE</scope>
    <source>
        <strain evidence="12">JCM 17466</strain>
    </source>
</reference>
<feature type="modified residue" description="4-aspartylphosphate" evidence="8">
    <location>
        <position position="51"/>
    </location>
</feature>
<evidence type="ECO:0000256" key="7">
    <source>
        <dbReference type="ARBA" id="ARBA00024867"/>
    </source>
</evidence>
<evidence type="ECO:0000313" key="12">
    <source>
        <dbReference type="EMBL" id="GFO85972.1"/>
    </source>
</evidence>
<evidence type="ECO:0000256" key="6">
    <source>
        <dbReference type="ARBA" id="ARBA00023163"/>
    </source>
</evidence>
<dbReference type="Pfam" id="PF00486">
    <property type="entry name" value="Trans_reg_C"/>
    <property type="match status" value="1"/>
</dbReference>
<feature type="domain" description="OmpR/PhoB-type" evidence="11">
    <location>
        <begin position="126"/>
        <end position="222"/>
    </location>
</feature>
<dbReference type="GO" id="GO:0000976">
    <property type="term" value="F:transcription cis-regulatory region binding"/>
    <property type="evidence" value="ECO:0007669"/>
    <property type="project" value="TreeGrafter"/>
</dbReference>
<dbReference type="SUPFAM" id="SSF52172">
    <property type="entry name" value="CheY-like"/>
    <property type="match status" value="1"/>
</dbReference>
<dbReference type="InterPro" id="IPR011006">
    <property type="entry name" value="CheY-like_superfamily"/>
</dbReference>
<dbReference type="GO" id="GO:0032993">
    <property type="term" value="C:protein-DNA complex"/>
    <property type="evidence" value="ECO:0007669"/>
    <property type="project" value="TreeGrafter"/>
</dbReference>
<dbReference type="SMART" id="SM00448">
    <property type="entry name" value="REC"/>
    <property type="match status" value="1"/>
</dbReference>
<dbReference type="CDD" id="cd00383">
    <property type="entry name" value="trans_reg_C"/>
    <property type="match status" value="1"/>
</dbReference>
<evidence type="ECO:0000256" key="2">
    <source>
        <dbReference type="ARBA" id="ARBA00022553"/>
    </source>
</evidence>
<dbReference type="GO" id="GO:0006355">
    <property type="term" value="P:regulation of DNA-templated transcription"/>
    <property type="evidence" value="ECO:0007669"/>
    <property type="project" value="InterPro"/>
</dbReference>
<evidence type="ECO:0000256" key="1">
    <source>
        <dbReference type="ARBA" id="ARBA00018672"/>
    </source>
</evidence>
<sequence length="224" mass="25068">MIFVVEDDPNIRELVTYTLQSTGFEAKGFEDGTQFMEAMSEGVMPELVLLDIMLPGEDGMSILGKLRGKSATKELPIIIMTAKGTEYDKVLGLDSGADDYVTKPFGMMELVSRVKAVLRRSKKESKDELQVGDLRIYPNKHKVKVKDQSVTLTNKEFKLLCLLVESKGNVLNRDQLLTNIWGYDFDGETRTVDVHIRSLRQKLGECGSLIETVRGIGYRIGGNE</sequence>
<keyword evidence="3" id="KW-0902">Two-component regulatory system</keyword>
<evidence type="ECO:0000259" key="11">
    <source>
        <dbReference type="PROSITE" id="PS51755"/>
    </source>
</evidence>
<dbReference type="PANTHER" id="PTHR48111:SF1">
    <property type="entry name" value="TWO-COMPONENT RESPONSE REGULATOR ORR33"/>
    <property type="match status" value="1"/>
</dbReference>
<evidence type="ECO:0000256" key="9">
    <source>
        <dbReference type="PROSITE-ProRule" id="PRU01091"/>
    </source>
</evidence>
<dbReference type="RefSeq" id="WP_201311653.1">
    <property type="nucleotide sequence ID" value="NZ_BLYI01000047.1"/>
</dbReference>
<dbReference type="GO" id="GO:0005829">
    <property type="term" value="C:cytosol"/>
    <property type="evidence" value="ECO:0007669"/>
    <property type="project" value="TreeGrafter"/>
</dbReference>
<gene>
    <name evidence="12" type="primary">phoB</name>
    <name evidence="12" type="ORF">ANBU17_23190</name>
</gene>
<dbReference type="InterPro" id="IPR036388">
    <property type="entry name" value="WH-like_DNA-bd_sf"/>
</dbReference>
<organism evidence="12 13">
    <name type="scientific">Anaerostipes butyraticus</name>
    <dbReference type="NCBI Taxonomy" id="645466"/>
    <lineage>
        <taxon>Bacteria</taxon>
        <taxon>Bacillati</taxon>
        <taxon>Bacillota</taxon>
        <taxon>Clostridia</taxon>
        <taxon>Lachnospirales</taxon>
        <taxon>Lachnospiraceae</taxon>
        <taxon>Anaerostipes</taxon>
    </lineage>
</organism>
<comment type="caution">
    <text evidence="12">The sequence shown here is derived from an EMBL/GenBank/DDBJ whole genome shotgun (WGS) entry which is preliminary data.</text>
</comment>
<dbReference type="PROSITE" id="PS51755">
    <property type="entry name" value="OMPR_PHOB"/>
    <property type="match status" value="1"/>
</dbReference>
<dbReference type="PANTHER" id="PTHR48111">
    <property type="entry name" value="REGULATOR OF RPOS"/>
    <property type="match status" value="1"/>
</dbReference>
<dbReference type="SUPFAM" id="SSF46894">
    <property type="entry name" value="C-terminal effector domain of the bipartite response regulators"/>
    <property type="match status" value="1"/>
</dbReference>
<dbReference type="InterPro" id="IPR001789">
    <property type="entry name" value="Sig_transdc_resp-reg_receiver"/>
</dbReference>
<dbReference type="EMBL" id="BLYI01000047">
    <property type="protein sequence ID" value="GFO85972.1"/>
    <property type="molecule type" value="Genomic_DNA"/>
</dbReference>
<evidence type="ECO:0000256" key="3">
    <source>
        <dbReference type="ARBA" id="ARBA00023012"/>
    </source>
</evidence>
<dbReference type="InterPro" id="IPR016032">
    <property type="entry name" value="Sig_transdc_resp-reg_C-effctor"/>
</dbReference>
<evidence type="ECO:0000259" key="10">
    <source>
        <dbReference type="PROSITE" id="PS50110"/>
    </source>
</evidence>
<feature type="domain" description="Response regulatory" evidence="10">
    <location>
        <begin position="1"/>
        <end position="118"/>
    </location>
</feature>
<keyword evidence="2 8" id="KW-0597">Phosphoprotein</keyword>
<dbReference type="FunFam" id="1.10.10.10:FF:000018">
    <property type="entry name" value="DNA-binding response regulator ResD"/>
    <property type="match status" value="1"/>
</dbReference>
<comment type="function">
    <text evidence="7">May play the central regulatory role in sporulation. It may be an element of the effector pathway responsible for the activation of sporulation genes in response to nutritional stress. Spo0A may act in concert with spo0H (a sigma factor) to control the expression of some genes that are critical to the sporulation process.</text>
</comment>
<evidence type="ECO:0000256" key="5">
    <source>
        <dbReference type="ARBA" id="ARBA00023125"/>
    </source>
</evidence>
<keyword evidence="6" id="KW-0804">Transcription</keyword>
<dbReference type="SMART" id="SM00862">
    <property type="entry name" value="Trans_reg_C"/>
    <property type="match status" value="1"/>
</dbReference>
<evidence type="ECO:0000256" key="8">
    <source>
        <dbReference type="PROSITE-ProRule" id="PRU00169"/>
    </source>
</evidence>
<dbReference type="Gene3D" id="6.10.250.690">
    <property type="match status" value="1"/>
</dbReference>
<accession>A0A916VEK7</accession>
<dbReference type="GO" id="GO:0000156">
    <property type="term" value="F:phosphorelay response regulator activity"/>
    <property type="evidence" value="ECO:0007669"/>
    <property type="project" value="TreeGrafter"/>
</dbReference>
<dbReference type="Gene3D" id="1.10.10.10">
    <property type="entry name" value="Winged helix-like DNA-binding domain superfamily/Winged helix DNA-binding domain"/>
    <property type="match status" value="1"/>
</dbReference>
<keyword evidence="13" id="KW-1185">Reference proteome</keyword>
<dbReference type="AlphaFoldDB" id="A0A916VEK7"/>
<dbReference type="PROSITE" id="PS50110">
    <property type="entry name" value="RESPONSE_REGULATORY"/>
    <property type="match status" value="1"/>
</dbReference>
<dbReference type="InterPro" id="IPR039420">
    <property type="entry name" value="WalR-like"/>
</dbReference>
<name>A0A916VEK7_9FIRM</name>
<dbReference type="Proteomes" id="UP000613208">
    <property type="component" value="Unassembled WGS sequence"/>
</dbReference>
<keyword evidence="4" id="KW-0805">Transcription regulation</keyword>